<reference evidence="4 6" key="1">
    <citation type="submission" date="2019-05" db="EMBL/GenBank/DDBJ databases">
        <title>Whole genome sequence analysis of Cupriavidus campinensis S14E4C strain.</title>
        <authorList>
            <person name="Abbaszade G."/>
            <person name="Szabo A."/>
            <person name="Toumi M."/>
            <person name="Toth E."/>
        </authorList>
    </citation>
    <scope>NUCLEOTIDE SEQUENCE [LARGE SCALE GENOMIC DNA]</scope>
    <source>
        <strain evidence="4 6">S14E4C</strain>
    </source>
</reference>
<keyword evidence="3" id="KW-1133">Transmembrane helix</keyword>
<dbReference type="Proteomes" id="UP000318943">
    <property type="component" value="Unassembled WGS sequence"/>
</dbReference>
<dbReference type="Gene3D" id="3.40.1690.10">
    <property type="entry name" value="secretion proteins EscU"/>
    <property type="match status" value="1"/>
</dbReference>
<feature type="transmembrane region" description="Helical" evidence="3">
    <location>
        <begin position="85"/>
        <end position="115"/>
    </location>
</feature>
<comment type="similarity">
    <text evidence="1">Belongs to the type III secretion exporter family.</text>
</comment>
<dbReference type="GO" id="GO:0005886">
    <property type="term" value="C:plasma membrane"/>
    <property type="evidence" value="ECO:0007669"/>
    <property type="project" value="TreeGrafter"/>
</dbReference>
<keyword evidence="3" id="KW-0472">Membrane</keyword>
<dbReference type="SUPFAM" id="SSF160544">
    <property type="entry name" value="EscU C-terminal domain-like"/>
    <property type="match status" value="1"/>
</dbReference>
<feature type="transmembrane region" description="Helical" evidence="3">
    <location>
        <begin position="182"/>
        <end position="207"/>
    </location>
</feature>
<dbReference type="PANTHER" id="PTHR30531">
    <property type="entry name" value="FLAGELLAR BIOSYNTHETIC PROTEIN FLHB"/>
    <property type="match status" value="1"/>
</dbReference>
<protein>
    <submittedName>
        <fullName evidence="5">EscU/YscU/HrcU family type III secretion system export apparatus switch protein</fullName>
    </submittedName>
</protein>
<organism evidence="5 7">
    <name type="scientific">Cupriavidus campinensis</name>
    <dbReference type="NCBI Taxonomy" id="151783"/>
    <lineage>
        <taxon>Bacteria</taxon>
        <taxon>Pseudomonadati</taxon>
        <taxon>Pseudomonadota</taxon>
        <taxon>Betaproteobacteria</taxon>
        <taxon>Burkholderiales</taxon>
        <taxon>Burkholderiaceae</taxon>
        <taxon>Cupriavidus</taxon>
    </lineage>
</organism>
<evidence type="ECO:0000313" key="6">
    <source>
        <dbReference type="Proteomes" id="UP000318943"/>
    </source>
</evidence>
<evidence type="ECO:0000256" key="3">
    <source>
        <dbReference type="SAM" id="Phobius"/>
    </source>
</evidence>
<dbReference type="Pfam" id="PF01312">
    <property type="entry name" value="Bac_export_2"/>
    <property type="match status" value="1"/>
</dbReference>
<evidence type="ECO:0000313" key="7">
    <source>
        <dbReference type="Proteomes" id="UP001056132"/>
    </source>
</evidence>
<keyword evidence="3" id="KW-0812">Transmembrane</keyword>
<keyword evidence="6" id="KW-1185">Reference proteome</keyword>
<gene>
    <name evidence="4" type="ORF">FGG12_00105</name>
    <name evidence="5" type="ORF">M5D45_08720</name>
</gene>
<dbReference type="RefSeq" id="WP_144195018.1">
    <property type="nucleotide sequence ID" value="NZ_CAJPVH010000099.1"/>
</dbReference>
<dbReference type="Proteomes" id="UP001056132">
    <property type="component" value="Chromosome 1"/>
</dbReference>
<evidence type="ECO:0000256" key="1">
    <source>
        <dbReference type="ARBA" id="ARBA00010690"/>
    </source>
</evidence>
<dbReference type="EMBL" id="CP097330">
    <property type="protein sequence ID" value="URF05853.1"/>
    <property type="molecule type" value="Genomic_DNA"/>
</dbReference>
<feature type="transmembrane region" description="Helical" evidence="3">
    <location>
        <begin position="140"/>
        <end position="162"/>
    </location>
</feature>
<dbReference type="PRINTS" id="PR00950">
    <property type="entry name" value="TYPE3IMSPROT"/>
</dbReference>
<dbReference type="InterPro" id="IPR029025">
    <property type="entry name" value="T3SS_substrate_exporter_C"/>
</dbReference>
<proteinExistence type="inferred from homology"/>
<feature type="transmembrane region" description="Helical" evidence="3">
    <location>
        <begin position="31"/>
        <end position="52"/>
    </location>
</feature>
<feature type="region of interest" description="Disordered" evidence="2">
    <location>
        <begin position="1"/>
        <end position="23"/>
    </location>
</feature>
<evidence type="ECO:0000313" key="5">
    <source>
        <dbReference type="EMBL" id="URF05853.1"/>
    </source>
</evidence>
<sequence>MSQDGEKNLEATRRKLDEARKRGEVPRSTDVTSSVVFLGVLAVLWVLGRYFIRLFQALWHSAMGAVPQHLQDQQMLVLGEASARFLLMGVLPVAAVALVCGILGAFVQVGPLVAFEQIKPNMARLNPAEGLKRMFAVKNLVNLAKIVLKIALLGGLVYILALGAIEDGVRSGHARPAEILVLVAYILLRMCCWAALIYLIMAVVDYVHERYQFMKQQRMSVEEYRREHKDTQGDPIMAGRRRAAFFEAAFFGVGERVRVSTAVVYSTQYAVALRYDGPGTLPRVLAKGGGHVAARIRQAAADYLIPSAFDSDLAQRLYMSVPLDRPIDRALYTRVADLMRWATGEE</sequence>
<evidence type="ECO:0000313" key="4">
    <source>
        <dbReference type="EMBL" id="TSP14111.1"/>
    </source>
</evidence>
<dbReference type="AlphaFoldDB" id="A0AAE9I1D9"/>
<accession>A0AAE9I1D9</accession>
<evidence type="ECO:0000256" key="2">
    <source>
        <dbReference type="SAM" id="MobiDB-lite"/>
    </source>
</evidence>
<dbReference type="EMBL" id="VCIZ01000001">
    <property type="protein sequence ID" value="TSP14111.1"/>
    <property type="molecule type" value="Genomic_DNA"/>
</dbReference>
<dbReference type="GO" id="GO:0009306">
    <property type="term" value="P:protein secretion"/>
    <property type="evidence" value="ECO:0007669"/>
    <property type="project" value="InterPro"/>
</dbReference>
<dbReference type="KEGG" id="ccam:M5D45_08720"/>
<reference evidence="5" key="2">
    <citation type="journal article" date="2022" name="Microbiol. Resour. Announc.">
        <title>Genome Sequence of Cupriavidus campinensis Strain G5, a Member of a Bacterial Consortium Capable of Polyethylene Degradation.</title>
        <authorList>
            <person name="Schneider B."/>
            <person name="Pfeiffer F."/>
            <person name="Dyall-Smith M."/>
            <person name="Kunte H.J."/>
        </authorList>
    </citation>
    <scope>NUCLEOTIDE SEQUENCE</scope>
    <source>
        <strain evidence="5">G5</strain>
    </source>
</reference>
<reference evidence="5" key="3">
    <citation type="submission" date="2022-05" db="EMBL/GenBank/DDBJ databases">
        <authorList>
            <person name="Kunte H.-J."/>
        </authorList>
    </citation>
    <scope>NUCLEOTIDE SEQUENCE</scope>
    <source>
        <strain evidence="5">G5</strain>
    </source>
</reference>
<dbReference type="PANTHER" id="PTHR30531:SF14">
    <property type="entry name" value="SURFACE PRESENTATION OF ANTIGENS PROTEIN SPAS"/>
    <property type="match status" value="1"/>
</dbReference>
<dbReference type="InterPro" id="IPR006135">
    <property type="entry name" value="T3SS_substrate_exporter"/>
</dbReference>
<name>A0AAE9I1D9_9BURK</name>